<dbReference type="HOGENOM" id="CLU_017779_4_1_1"/>
<evidence type="ECO:0000259" key="7">
    <source>
        <dbReference type="PROSITE" id="PS51387"/>
    </source>
</evidence>
<evidence type="ECO:0000256" key="6">
    <source>
        <dbReference type="ARBA" id="ARBA00051436"/>
    </source>
</evidence>
<dbReference type="PROSITE" id="PS51387">
    <property type="entry name" value="FAD_PCMH"/>
    <property type="match status" value="1"/>
</dbReference>
<dbReference type="PANTHER" id="PTHR43716:SF1">
    <property type="entry name" value="D-2-HYDROXYGLUTARATE DEHYDROGENASE, MITOCHONDRIAL"/>
    <property type="match status" value="1"/>
</dbReference>
<keyword evidence="9" id="KW-1185">Reference proteome</keyword>
<dbReference type="InterPro" id="IPR016164">
    <property type="entry name" value="FAD-linked_Oxase-like_C"/>
</dbReference>
<dbReference type="FunFam" id="3.30.43.10:FF:000011">
    <property type="entry name" value="D-lactate dehydrogenase (Cytochrome)"/>
    <property type="match status" value="1"/>
</dbReference>
<dbReference type="SUPFAM" id="SSF56176">
    <property type="entry name" value="FAD-binding/transporter-associated domain-like"/>
    <property type="match status" value="1"/>
</dbReference>
<dbReference type="FunFam" id="3.30.70.2190:FF:000001">
    <property type="entry name" value="D-2-hydroxyglutarate dehydrogenase mitochondrial"/>
    <property type="match status" value="1"/>
</dbReference>
<dbReference type="Gene3D" id="1.10.45.10">
    <property type="entry name" value="Vanillyl-alcohol Oxidase, Chain A, domain 4"/>
    <property type="match status" value="1"/>
</dbReference>
<reference evidence="8 9" key="2">
    <citation type="journal article" date="2012" name="Open Biol.">
        <title>Characteristics of nucleosomes and linker DNA regions on the genome of the basidiomycete Mixia osmundae revealed by mono- and dinucleosome mapping.</title>
        <authorList>
            <person name="Nishida H."/>
            <person name="Kondo S."/>
            <person name="Matsumoto T."/>
            <person name="Suzuki Y."/>
            <person name="Yoshikawa H."/>
            <person name="Taylor T.D."/>
            <person name="Sugiyama J."/>
        </authorList>
    </citation>
    <scope>NUCLEOTIDE SEQUENCE [LARGE SCALE GENOMIC DNA]</scope>
    <source>
        <strain evidence="9">CBS 9802 / IAM 14324 / JCM 22182 / KY 12970</strain>
    </source>
</reference>
<dbReference type="Gene3D" id="3.30.70.2740">
    <property type="match status" value="1"/>
</dbReference>
<keyword evidence="3" id="KW-0285">Flavoprotein</keyword>
<evidence type="ECO:0000313" key="8">
    <source>
        <dbReference type="EMBL" id="GAA94902.1"/>
    </source>
</evidence>
<comment type="caution">
    <text evidence="8">The sequence shown here is derived from an EMBL/GenBank/DDBJ whole genome shotgun (WGS) entry which is preliminary data.</text>
</comment>
<evidence type="ECO:0000256" key="1">
    <source>
        <dbReference type="ARBA" id="ARBA00001974"/>
    </source>
</evidence>
<dbReference type="InterPro" id="IPR016166">
    <property type="entry name" value="FAD-bd_PCMH"/>
</dbReference>
<gene>
    <name evidence="8" type="primary">Mo01557</name>
    <name evidence="8" type="ORF">E5Q_01557</name>
</gene>
<evidence type="ECO:0000256" key="2">
    <source>
        <dbReference type="ARBA" id="ARBA00008000"/>
    </source>
</evidence>
<dbReference type="STRING" id="764103.G7DWE2"/>
<evidence type="ECO:0000256" key="4">
    <source>
        <dbReference type="ARBA" id="ARBA00022827"/>
    </source>
</evidence>
<reference evidence="8 9" key="1">
    <citation type="journal article" date="2011" name="J. Gen. Appl. Microbiol.">
        <title>Draft genome sequencing of the enigmatic basidiomycete Mixia osmundae.</title>
        <authorList>
            <person name="Nishida H."/>
            <person name="Nagatsuka Y."/>
            <person name="Sugiyama J."/>
        </authorList>
    </citation>
    <scope>NUCLEOTIDE SEQUENCE [LARGE SCALE GENOMIC DNA]</scope>
    <source>
        <strain evidence="9">CBS 9802 / IAM 14324 / JCM 22182 / KY 12970</strain>
    </source>
</reference>
<name>G7DWE2_MIXOS</name>
<comment type="similarity">
    <text evidence="2">Belongs to the FAD-binding oxidoreductase/transferase type 4 family.</text>
</comment>
<dbReference type="Pfam" id="PF01565">
    <property type="entry name" value="FAD_binding_4"/>
    <property type="match status" value="1"/>
</dbReference>
<dbReference type="EMBL" id="BABT02000050">
    <property type="protein sequence ID" value="GAA94902.1"/>
    <property type="molecule type" value="Genomic_DNA"/>
</dbReference>
<dbReference type="InterPro" id="IPR051264">
    <property type="entry name" value="FAD-oxidored/transferase_4"/>
</dbReference>
<dbReference type="Proteomes" id="UP000009131">
    <property type="component" value="Unassembled WGS sequence"/>
</dbReference>
<dbReference type="FunCoup" id="G7DWE2">
    <property type="interactions" value="226"/>
</dbReference>
<evidence type="ECO:0000256" key="5">
    <source>
        <dbReference type="ARBA" id="ARBA00023002"/>
    </source>
</evidence>
<dbReference type="AlphaFoldDB" id="G7DWE2"/>
<dbReference type="OMA" id="YNEDWMR"/>
<keyword evidence="5" id="KW-0560">Oxidoreductase</keyword>
<dbReference type="InterPro" id="IPR006094">
    <property type="entry name" value="Oxid_FAD_bind_N"/>
</dbReference>
<dbReference type="OrthoDB" id="5332616at2759"/>
<keyword evidence="4" id="KW-0274">FAD</keyword>
<sequence>MALLRTACPLTSCLALVARQRAIALPRAQRRWLLRQTRSLATVAPHSHHQVQRSKRFKELNASDVEAFRSMLSKSDSSVLTTIEAKGGKTLTADELTPFNHDWMQKYKGDSKLVLKPRSTEEVSKILAYCVKNKIAMVPQGGNTGLVGGSVPIWDEVVISLSGMDNIRHFDPISGVMTADAGCILQVLDDRAAKEGFMMPLDLGAKGSCQIGGNLATNAGGLRLLRYGNLHGSVLGLEVVLPDERGTVLKVGMGGLRKDNTGYDLKQLFIGSEGTLGLITAVSILTPKRPASVNVAMLALSSYEAVQKVYIETRSHLAEILSAFEFVDQEAFELVLSHTGTKRPFEGGKPDARQFYVLIETSGSKKEHDDEKLTGLLEDLMEKEIIVDGVLAQDETQLQSLWSLRESIPEAAGKLGKTYKFDVSMPVSEMYGLVEATRQRFKDQGMADEIREVVGYGHIGDGNLHLNVVAKRFDQSIEDVLEPWVFEYVSQRNGSISAEHGLGQQKAPFVGYSQAPESIATMRAIKALFDKQGLLQPSKYLPAADEGVEASSEAFKQ</sequence>
<dbReference type="InParanoid" id="G7DWE2"/>
<dbReference type="GO" id="GO:0004458">
    <property type="term" value="F:D-lactate dehydrogenase (cytochrome) activity"/>
    <property type="evidence" value="ECO:0007669"/>
    <property type="project" value="UniProtKB-EC"/>
</dbReference>
<dbReference type="Gene3D" id="3.30.465.10">
    <property type="match status" value="1"/>
</dbReference>
<evidence type="ECO:0000256" key="3">
    <source>
        <dbReference type="ARBA" id="ARBA00022630"/>
    </source>
</evidence>
<dbReference type="eggNOG" id="KOG1232">
    <property type="taxonomic scope" value="Eukaryota"/>
</dbReference>
<dbReference type="RefSeq" id="XP_014565868.1">
    <property type="nucleotide sequence ID" value="XM_014710382.1"/>
</dbReference>
<dbReference type="GO" id="GO:0071949">
    <property type="term" value="F:FAD binding"/>
    <property type="evidence" value="ECO:0007669"/>
    <property type="project" value="InterPro"/>
</dbReference>
<dbReference type="FunFam" id="1.10.45.10:FF:000001">
    <property type="entry name" value="D-lactate dehydrogenase mitochondrial"/>
    <property type="match status" value="1"/>
</dbReference>
<dbReference type="InterPro" id="IPR036318">
    <property type="entry name" value="FAD-bd_PCMH-like_sf"/>
</dbReference>
<dbReference type="Gene3D" id="3.30.70.2190">
    <property type="match status" value="1"/>
</dbReference>
<dbReference type="InterPro" id="IPR004113">
    <property type="entry name" value="FAD-bd_oxidored_4_C"/>
</dbReference>
<dbReference type="Gene3D" id="3.30.43.10">
    <property type="entry name" value="Uridine Diphospho-n-acetylenolpyruvylglucosamine Reductase, domain 2"/>
    <property type="match status" value="1"/>
</dbReference>
<dbReference type="InterPro" id="IPR016169">
    <property type="entry name" value="FAD-bd_PCMH_sub2"/>
</dbReference>
<dbReference type="FunFam" id="3.30.70.2740:FF:000002">
    <property type="entry name" value="D-2-hydroxyglutarate dehydrogenase mitochondrial"/>
    <property type="match status" value="1"/>
</dbReference>
<proteinExistence type="inferred from homology"/>
<dbReference type="InterPro" id="IPR016171">
    <property type="entry name" value="Vanillyl_alc_oxidase_C-sub2"/>
</dbReference>
<protein>
    <recommendedName>
        <fullName evidence="7">FAD-binding PCMH-type domain-containing protein</fullName>
    </recommendedName>
</protein>
<dbReference type="SUPFAM" id="SSF55103">
    <property type="entry name" value="FAD-linked oxidases, C-terminal domain"/>
    <property type="match status" value="1"/>
</dbReference>
<evidence type="ECO:0000313" key="9">
    <source>
        <dbReference type="Proteomes" id="UP000009131"/>
    </source>
</evidence>
<comment type="cofactor">
    <cofactor evidence="1">
        <name>FAD</name>
        <dbReference type="ChEBI" id="CHEBI:57692"/>
    </cofactor>
</comment>
<dbReference type="GO" id="GO:0005739">
    <property type="term" value="C:mitochondrion"/>
    <property type="evidence" value="ECO:0007669"/>
    <property type="project" value="TreeGrafter"/>
</dbReference>
<accession>G7DWE2</accession>
<comment type="catalytic activity">
    <reaction evidence="6">
        <text>(R)-lactate + 2 Fe(III)-[cytochrome c] = 2 Fe(II)-[cytochrome c] + pyruvate + 2 H(+)</text>
        <dbReference type="Rhea" id="RHEA:13521"/>
        <dbReference type="Rhea" id="RHEA-COMP:10350"/>
        <dbReference type="Rhea" id="RHEA-COMP:14399"/>
        <dbReference type="ChEBI" id="CHEBI:15361"/>
        <dbReference type="ChEBI" id="CHEBI:15378"/>
        <dbReference type="ChEBI" id="CHEBI:16004"/>
        <dbReference type="ChEBI" id="CHEBI:29033"/>
        <dbReference type="ChEBI" id="CHEBI:29034"/>
        <dbReference type="EC" id="1.1.2.4"/>
    </reaction>
</comment>
<dbReference type="Pfam" id="PF02913">
    <property type="entry name" value="FAD-oxidase_C"/>
    <property type="match status" value="1"/>
</dbReference>
<dbReference type="FunFam" id="3.30.465.10:FF:000001">
    <property type="entry name" value="D-2-hydroxyglutarate dehydrogenase, mitochondrial"/>
    <property type="match status" value="1"/>
</dbReference>
<dbReference type="InterPro" id="IPR016167">
    <property type="entry name" value="FAD-bd_PCMH_sub1"/>
</dbReference>
<organism evidence="8 9">
    <name type="scientific">Mixia osmundae (strain CBS 9802 / IAM 14324 / JCM 22182 / KY 12970)</name>
    <dbReference type="NCBI Taxonomy" id="764103"/>
    <lineage>
        <taxon>Eukaryota</taxon>
        <taxon>Fungi</taxon>
        <taxon>Dikarya</taxon>
        <taxon>Basidiomycota</taxon>
        <taxon>Pucciniomycotina</taxon>
        <taxon>Mixiomycetes</taxon>
        <taxon>Mixiales</taxon>
        <taxon>Mixiaceae</taxon>
        <taxon>Mixia</taxon>
    </lineage>
</organism>
<feature type="domain" description="FAD-binding PCMH-type" evidence="7">
    <location>
        <begin position="107"/>
        <end position="289"/>
    </location>
</feature>
<dbReference type="PANTHER" id="PTHR43716">
    <property type="entry name" value="D-2-HYDROXYGLUTARATE DEHYDROGENASE, MITOCHONDRIAL"/>
    <property type="match status" value="1"/>
</dbReference>